<dbReference type="EMBL" id="DVOR01000231">
    <property type="protein sequence ID" value="HIV09885.1"/>
    <property type="molecule type" value="Genomic_DNA"/>
</dbReference>
<feature type="non-terminal residue" evidence="1">
    <location>
        <position position="1"/>
    </location>
</feature>
<sequence length="167" mass="17773">LMASRIPTAKTPAASGAPTFAESACPARTALDAAAMPAPVGAPEPRPALWIYQGRWPWVPDFRTLMPVHEVPPPRIHAVLGRLPKQGVGALAHGVLEVEAEREVVFRAEGEGGCQLWVQGAHILECEAGDCSGGRTYALRLAAGRHPWRACLTAPFVTLTADGRDLL</sequence>
<name>A0A9D1NNG4_9BACT</name>
<organism evidence="1 2">
    <name type="scientific">Candidatus Spyradenecus faecavium</name>
    <dbReference type="NCBI Taxonomy" id="2840947"/>
    <lineage>
        <taxon>Bacteria</taxon>
        <taxon>Pseudomonadati</taxon>
        <taxon>Lentisphaerota</taxon>
        <taxon>Lentisphaeria</taxon>
        <taxon>Lentisphaerales</taxon>
        <taxon>Lentisphaeraceae</taxon>
        <taxon>Lentisphaeraceae incertae sedis</taxon>
        <taxon>Candidatus Spyradenecus</taxon>
    </lineage>
</organism>
<dbReference type="AlphaFoldDB" id="A0A9D1NNG4"/>
<reference evidence="1" key="1">
    <citation type="submission" date="2020-10" db="EMBL/GenBank/DDBJ databases">
        <authorList>
            <person name="Gilroy R."/>
        </authorList>
    </citation>
    <scope>NUCLEOTIDE SEQUENCE</scope>
    <source>
        <strain evidence="1">35461</strain>
    </source>
</reference>
<gene>
    <name evidence="1" type="ORF">IAC79_07225</name>
</gene>
<reference evidence="1" key="2">
    <citation type="journal article" date="2021" name="PeerJ">
        <title>Extensive microbial diversity within the chicken gut microbiome revealed by metagenomics and culture.</title>
        <authorList>
            <person name="Gilroy R."/>
            <person name="Ravi A."/>
            <person name="Getino M."/>
            <person name="Pursley I."/>
            <person name="Horton D.L."/>
            <person name="Alikhan N.F."/>
            <person name="Baker D."/>
            <person name="Gharbi K."/>
            <person name="Hall N."/>
            <person name="Watson M."/>
            <person name="Adriaenssens E.M."/>
            <person name="Foster-Nyarko E."/>
            <person name="Jarju S."/>
            <person name="Secka A."/>
            <person name="Antonio M."/>
            <person name="Oren A."/>
            <person name="Chaudhuri R.R."/>
            <person name="La Ragione R."/>
            <person name="Hildebrand F."/>
            <person name="Pallen M.J."/>
        </authorList>
    </citation>
    <scope>NUCLEOTIDE SEQUENCE</scope>
    <source>
        <strain evidence="1">35461</strain>
    </source>
</reference>
<evidence type="ECO:0000313" key="1">
    <source>
        <dbReference type="EMBL" id="HIV09885.1"/>
    </source>
</evidence>
<proteinExistence type="predicted"/>
<dbReference type="Proteomes" id="UP000886845">
    <property type="component" value="Unassembled WGS sequence"/>
</dbReference>
<accession>A0A9D1NNG4</accession>
<comment type="caution">
    <text evidence="1">The sequence shown here is derived from an EMBL/GenBank/DDBJ whole genome shotgun (WGS) entry which is preliminary data.</text>
</comment>
<evidence type="ECO:0000313" key="2">
    <source>
        <dbReference type="Proteomes" id="UP000886845"/>
    </source>
</evidence>
<protein>
    <submittedName>
        <fullName evidence="1">Uncharacterized protein</fullName>
    </submittedName>
</protein>